<dbReference type="Gene3D" id="3.30.700.10">
    <property type="entry name" value="Glycoprotein, Type 4 Pilin"/>
    <property type="match status" value="1"/>
</dbReference>
<protein>
    <recommendedName>
        <fullName evidence="3">MSHA biogenesis protein MshA</fullName>
    </recommendedName>
</protein>
<dbReference type="OrthoDB" id="6265993at2"/>
<dbReference type="NCBIfam" id="TIGR02532">
    <property type="entry name" value="IV_pilin_GFxxxE"/>
    <property type="match status" value="1"/>
</dbReference>
<accession>A0A0U2ZF00</accession>
<evidence type="ECO:0000313" key="2">
    <source>
        <dbReference type="Proteomes" id="UP000068447"/>
    </source>
</evidence>
<reference evidence="1 2" key="1">
    <citation type="submission" date="2015-12" db="EMBL/GenBank/DDBJ databases">
        <title>Complete genome of Lacimicrobium alkaliphilum KCTC 32984.</title>
        <authorList>
            <person name="Kim S.-G."/>
            <person name="Lee Y.-J."/>
        </authorList>
    </citation>
    <scope>NUCLEOTIDE SEQUENCE [LARGE SCALE GENOMIC DNA]</scope>
    <source>
        <strain evidence="1 2">YelD216</strain>
    </source>
</reference>
<dbReference type="RefSeq" id="WP_062475217.1">
    <property type="nucleotide sequence ID" value="NZ_CP013650.1"/>
</dbReference>
<dbReference type="InterPro" id="IPR012902">
    <property type="entry name" value="N_methyl_site"/>
</dbReference>
<name>A0A0U2ZF00_9ALTE</name>
<dbReference type="KEGG" id="lal:AT746_01060"/>
<dbReference type="Proteomes" id="UP000068447">
    <property type="component" value="Chromosome"/>
</dbReference>
<organism evidence="1 2">
    <name type="scientific">Lacimicrobium alkaliphilum</name>
    <dbReference type="NCBI Taxonomy" id="1526571"/>
    <lineage>
        <taxon>Bacteria</taxon>
        <taxon>Pseudomonadati</taxon>
        <taxon>Pseudomonadota</taxon>
        <taxon>Gammaproteobacteria</taxon>
        <taxon>Alteromonadales</taxon>
        <taxon>Alteromonadaceae</taxon>
        <taxon>Lacimicrobium</taxon>
    </lineage>
</organism>
<dbReference type="AlphaFoldDB" id="A0A0U2ZF00"/>
<sequence length="170" mass="17130">MKQKGFTLIELIIVIVILGILAVTAAPKFIDIQSDATASTLQGAKAAMQGGAQLVYAKAAIAGVQNQAADGNGAPTVSISNTNVSLDNGYPDADEVTGLADISPWVDLPDSDWDFTAAGADDVPVGSFGIYPEGVTPDFDAVGDASCHVLYTNSGGNGAAPVITVVSGSC</sequence>
<dbReference type="PROSITE" id="PS00409">
    <property type="entry name" value="PROKAR_NTER_METHYL"/>
    <property type="match status" value="1"/>
</dbReference>
<evidence type="ECO:0008006" key="3">
    <source>
        <dbReference type="Google" id="ProtNLM"/>
    </source>
</evidence>
<dbReference type="SUPFAM" id="SSF54523">
    <property type="entry name" value="Pili subunits"/>
    <property type="match status" value="1"/>
</dbReference>
<proteinExistence type="predicted"/>
<gene>
    <name evidence="1" type="ORF">AT746_01060</name>
</gene>
<dbReference type="InterPro" id="IPR045584">
    <property type="entry name" value="Pilin-like"/>
</dbReference>
<dbReference type="EMBL" id="CP013650">
    <property type="protein sequence ID" value="ALS97004.1"/>
    <property type="molecule type" value="Genomic_DNA"/>
</dbReference>
<keyword evidence="2" id="KW-1185">Reference proteome</keyword>
<dbReference type="STRING" id="1526571.AT746_01060"/>
<dbReference type="Pfam" id="PF07963">
    <property type="entry name" value="N_methyl"/>
    <property type="match status" value="1"/>
</dbReference>
<evidence type="ECO:0000313" key="1">
    <source>
        <dbReference type="EMBL" id="ALS97004.1"/>
    </source>
</evidence>